<dbReference type="PROSITE" id="PS51257">
    <property type="entry name" value="PROKAR_LIPOPROTEIN"/>
    <property type="match status" value="1"/>
</dbReference>
<evidence type="ECO:0008006" key="4">
    <source>
        <dbReference type="Google" id="ProtNLM"/>
    </source>
</evidence>
<gene>
    <name evidence="2" type="ORF">GWK16_11380</name>
</gene>
<accession>A0A848ECS3</accession>
<evidence type="ECO:0000313" key="3">
    <source>
        <dbReference type="Proteomes" id="UP000548582"/>
    </source>
</evidence>
<reference evidence="2 3" key="1">
    <citation type="submission" date="2020-03" db="EMBL/GenBank/DDBJ databases">
        <authorList>
            <person name="Sun Q."/>
        </authorList>
    </citation>
    <scope>NUCLEOTIDE SEQUENCE [LARGE SCALE GENOMIC DNA]</scope>
    <source>
        <strain evidence="2 3">JC162</strain>
    </source>
</reference>
<evidence type="ECO:0000313" key="2">
    <source>
        <dbReference type="EMBL" id="NMJ41846.1"/>
    </source>
</evidence>
<dbReference type="RefSeq" id="WP_170054081.1">
    <property type="nucleotide sequence ID" value="NZ_JABBKX010000003.1"/>
</dbReference>
<dbReference type="EMBL" id="JABBKX010000003">
    <property type="protein sequence ID" value="NMJ41846.1"/>
    <property type="molecule type" value="Genomic_DNA"/>
</dbReference>
<protein>
    <recommendedName>
        <fullName evidence="4">Lipoprotein</fullName>
    </recommendedName>
</protein>
<dbReference type="Proteomes" id="UP000548582">
    <property type="component" value="Unassembled WGS sequence"/>
</dbReference>
<evidence type="ECO:0000256" key="1">
    <source>
        <dbReference type="SAM" id="SignalP"/>
    </source>
</evidence>
<feature type="chain" id="PRO_5032609279" description="Lipoprotein" evidence="1">
    <location>
        <begin position="23"/>
        <end position="135"/>
    </location>
</feature>
<dbReference type="AlphaFoldDB" id="A0A848ECS3"/>
<feature type="signal peptide" evidence="1">
    <location>
        <begin position="1"/>
        <end position="22"/>
    </location>
</feature>
<keyword evidence="1" id="KW-0732">Signal</keyword>
<organism evidence="2 3">
    <name type="scientific">Neoroseomonas marina</name>
    <dbReference type="NCBI Taxonomy" id="1232220"/>
    <lineage>
        <taxon>Bacteria</taxon>
        <taxon>Pseudomonadati</taxon>
        <taxon>Pseudomonadota</taxon>
        <taxon>Alphaproteobacteria</taxon>
        <taxon>Acetobacterales</taxon>
        <taxon>Acetobacteraceae</taxon>
        <taxon>Neoroseomonas</taxon>
    </lineage>
</organism>
<name>A0A848ECS3_9PROT</name>
<proteinExistence type="predicted"/>
<comment type="caution">
    <text evidence="2">The sequence shown here is derived from an EMBL/GenBank/DDBJ whole genome shotgun (WGS) entry which is preliminary data.</text>
</comment>
<sequence length="135" mass="13704">MARRIFGMALLLALGAAGCATQAGFDARMQALVGQPTSVLAERLGPPTADFVADGRRYLLWTDLGTPAPATIGPGAGFGLGGAPLSGQGIASGPLMPNRTGSRPMSSCAVRFEIMDDRAVGFLTEGAGCDAVPPR</sequence>
<keyword evidence="3" id="KW-1185">Reference proteome</keyword>